<evidence type="ECO:0000313" key="3">
    <source>
        <dbReference type="EMBL" id="MED7828999.1"/>
    </source>
</evidence>
<feature type="non-terminal residue" evidence="3">
    <location>
        <position position="1"/>
    </location>
</feature>
<feature type="region of interest" description="Disordered" evidence="1">
    <location>
        <begin position="1"/>
        <end position="37"/>
    </location>
</feature>
<accession>A0ABU7G0V9</accession>
<organism evidence="3 4">
    <name type="scientific">Streptomyces chiangmaiensis</name>
    <dbReference type="NCBI Taxonomy" id="766497"/>
    <lineage>
        <taxon>Bacteria</taxon>
        <taxon>Bacillati</taxon>
        <taxon>Actinomycetota</taxon>
        <taxon>Actinomycetes</taxon>
        <taxon>Kitasatosporales</taxon>
        <taxon>Streptomycetaceae</taxon>
        <taxon>Streptomyces</taxon>
    </lineage>
</organism>
<dbReference type="EMBL" id="JAYWVC010000636">
    <property type="protein sequence ID" value="MED7828999.1"/>
    <property type="molecule type" value="Genomic_DNA"/>
</dbReference>
<sequence length="139" mass="15146">ARHEPPIGASHFTSWAGVCPGNNESGGRRRSGKTRHGNRWLNGALGNAAMAAARTKDTTYLGALYRRLAGRRGKKRALVAVDHSILVSVWHMLTQDVDYTDLGGSYFLQLAPDRAARQAVRRLHQLGFEVTLNPAKAAS</sequence>
<dbReference type="InterPro" id="IPR003346">
    <property type="entry name" value="Transposase_20"/>
</dbReference>
<reference evidence="3" key="1">
    <citation type="submission" date="2024-01" db="EMBL/GenBank/DDBJ databases">
        <title>First draft genome sequence data of TA4-1, the type strain of Gram-positive actinobacterium Streptomyces chiangmaiensis.</title>
        <authorList>
            <person name="Yasawong M."/>
            <person name="Nantapong N."/>
        </authorList>
    </citation>
    <scope>NUCLEOTIDE SEQUENCE</scope>
    <source>
        <strain evidence="3">TA4-1</strain>
    </source>
</reference>
<evidence type="ECO:0000313" key="4">
    <source>
        <dbReference type="Proteomes" id="UP001333996"/>
    </source>
</evidence>
<dbReference type="Proteomes" id="UP001333996">
    <property type="component" value="Unassembled WGS sequence"/>
</dbReference>
<proteinExistence type="predicted"/>
<protein>
    <submittedName>
        <fullName evidence="3">Transposase</fullName>
    </submittedName>
</protein>
<comment type="caution">
    <text evidence="3">The sequence shown here is derived from an EMBL/GenBank/DDBJ whole genome shotgun (WGS) entry which is preliminary data.</text>
</comment>
<evidence type="ECO:0000256" key="1">
    <source>
        <dbReference type="SAM" id="MobiDB-lite"/>
    </source>
</evidence>
<gene>
    <name evidence="3" type="ORF">VXC91_46105</name>
</gene>
<dbReference type="InterPro" id="IPR047650">
    <property type="entry name" value="Transpos_IS110"/>
</dbReference>
<dbReference type="RefSeq" id="WP_329513287.1">
    <property type="nucleotide sequence ID" value="NZ_JAYWVC010000636.1"/>
</dbReference>
<evidence type="ECO:0000259" key="2">
    <source>
        <dbReference type="Pfam" id="PF02371"/>
    </source>
</evidence>
<dbReference type="PANTHER" id="PTHR33055">
    <property type="entry name" value="TRANSPOSASE FOR INSERTION SEQUENCE ELEMENT IS1111A"/>
    <property type="match status" value="1"/>
</dbReference>
<feature type="domain" description="Transposase IS116/IS110/IS902 C-terminal" evidence="2">
    <location>
        <begin position="10"/>
        <end position="57"/>
    </location>
</feature>
<keyword evidence="4" id="KW-1185">Reference proteome</keyword>
<feature type="compositionally biased region" description="Basic residues" evidence="1">
    <location>
        <begin position="28"/>
        <end position="37"/>
    </location>
</feature>
<name>A0ABU7G0V9_9ACTN</name>
<dbReference type="Pfam" id="PF02371">
    <property type="entry name" value="Transposase_20"/>
    <property type="match status" value="1"/>
</dbReference>
<dbReference type="PANTHER" id="PTHR33055:SF15">
    <property type="entry name" value="TRANSPOSASE-RELATED"/>
    <property type="match status" value="1"/>
</dbReference>